<feature type="region of interest" description="Disordered" evidence="1">
    <location>
        <begin position="1"/>
        <end position="24"/>
    </location>
</feature>
<dbReference type="InterPro" id="IPR001623">
    <property type="entry name" value="DnaJ_domain"/>
</dbReference>
<name>A0A6A5ZZF3_9PLEO</name>
<dbReference type="RefSeq" id="XP_033518095.1">
    <property type="nucleotide sequence ID" value="XM_033671039.1"/>
</dbReference>
<accession>A0A6A5ZZF3</accession>
<gene>
    <name evidence="2" type="ORF">P153DRAFT_391303</name>
</gene>
<organism evidence="2 3">
    <name type="scientific">Dothidotthia symphoricarpi CBS 119687</name>
    <dbReference type="NCBI Taxonomy" id="1392245"/>
    <lineage>
        <taxon>Eukaryota</taxon>
        <taxon>Fungi</taxon>
        <taxon>Dikarya</taxon>
        <taxon>Ascomycota</taxon>
        <taxon>Pezizomycotina</taxon>
        <taxon>Dothideomycetes</taxon>
        <taxon>Pleosporomycetidae</taxon>
        <taxon>Pleosporales</taxon>
        <taxon>Dothidotthiaceae</taxon>
        <taxon>Dothidotthia</taxon>
    </lineage>
</organism>
<dbReference type="AlphaFoldDB" id="A0A6A5ZZF3"/>
<proteinExistence type="predicted"/>
<sequence>MSPKPPDSRGRRRARRGHPPSGTIVASREILPVQPVRSPRVHRVSAVSSIERHLVKDAASDRAQETLISQAHQPEMNEASILDEGMRMILQHPTHKLTNSERFFIEYVARPQPSRTRSEPPSPRRKVPEARVESGYMPRLRRGVDKAKRYGRRGIAKLKRRFESTKQIGAAFLDSVWEHKRAVALTIVALAVMGSLIVMHRNGRAYINQPPPAIITSFRAYPSWMHISNAYQVLDIPEPLDVAWVPRMSEVDAAYREANKRVHPDKWRVNGFNDQASAECAQRIIGDAHLLFEQYWKSPYCALARRGNDSGLLQPMATLEHMASCGLPSFSNTCSNQCTFSAMALDGLNALVTSPEYQKRAPEDAAELSAYCPCSLTKKIRDLMKNLEKDRIPPPGIRRYWGDTLSKQVDWKAWGYFQYPSFFPRIKPLMRWWDRRDLHPYIWSAAKVNRLKAQGWIVQDDIAMVPTGCWREKERS</sequence>
<evidence type="ECO:0000313" key="3">
    <source>
        <dbReference type="Proteomes" id="UP000799771"/>
    </source>
</evidence>
<feature type="region of interest" description="Disordered" evidence="1">
    <location>
        <begin position="111"/>
        <end position="132"/>
    </location>
</feature>
<dbReference type="OrthoDB" id="10250354at2759"/>
<dbReference type="InterPro" id="IPR036869">
    <property type="entry name" value="J_dom_sf"/>
</dbReference>
<evidence type="ECO:0000256" key="1">
    <source>
        <dbReference type="SAM" id="MobiDB-lite"/>
    </source>
</evidence>
<dbReference type="EMBL" id="ML977523">
    <property type="protein sequence ID" value="KAF2123701.1"/>
    <property type="molecule type" value="Genomic_DNA"/>
</dbReference>
<evidence type="ECO:0000313" key="2">
    <source>
        <dbReference type="EMBL" id="KAF2123701.1"/>
    </source>
</evidence>
<evidence type="ECO:0008006" key="4">
    <source>
        <dbReference type="Google" id="ProtNLM"/>
    </source>
</evidence>
<keyword evidence="3" id="KW-1185">Reference proteome</keyword>
<dbReference type="GeneID" id="54411471"/>
<dbReference type="CDD" id="cd06257">
    <property type="entry name" value="DnaJ"/>
    <property type="match status" value="1"/>
</dbReference>
<protein>
    <recommendedName>
        <fullName evidence="4">J domain-containing protein</fullName>
    </recommendedName>
</protein>
<reference evidence="2" key="1">
    <citation type="journal article" date="2020" name="Stud. Mycol.">
        <title>101 Dothideomycetes genomes: a test case for predicting lifestyles and emergence of pathogens.</title>
        <authorList>
            <person name="Haridas S."/>
            <person name="Albert R."/>
            <person name="Binder M."/>
            <person name="Bloem J."/>
            <person name="Labutti K."/>
            <person name="Salamov A."/>
            <person name="Andreopoulos B."/>
            <person name="Baker S."/>
            <person name="Barry K."/>
            <person name="Bills G."/>
            <person name="Bluhm B."/>
            <person name="Cannon C."/>
            <person name="Castanera R."/>
            <person name="Culley D."/>
            <person name="Daum C."/>
            <person name="Ezra D."/>
            <person name="Gonzalez J."/>
            <person name="Henrissat B."/>
            <person name="Kuo A."/>
            <person name="Liang C."/>
            <person name="Lipzen A."/>
            <person name="Lutzoni F."/>
            <person name="Magnuson J."/>
            <person name="Mondo S."/>
            <person name="Nolan M."/>
            <person name="Ohm R."/>
            <person name="Pangilinan J."/>
            <person name="Park H.-J."/>
            <person name="Ramirez L."/>
            <person name="Alfaro M."/>
            <person name="Sun H."/>
            <person name="Tritt A."/>
            <person name="Yoshinaga Y."/>
            <person name="Zwiers L.-H."/>
            <person name="Turgeon B."/>
            <person name="Goodwin S."/>
            <person name="Spatafora J."/>
            <person name="Crous P."/>
            <person name="Grigoriev I."/>
        </authorList>
    </citation>
    <scope>NUCLEOTIDE SEQUENCE</scope>
    <source>
        <strain evidence="2">CBS 119687</strain>
    </source>
</reference>
<dbReference type="Proteomes" id="UP000799771">
    <property type="component" value="Unassembled WGS sequence"/>
</dbReference>
<dbReference type="SUPFAM" id="SSF46565">
    <property type="entry name" value="Chaperone J-domain"/>
    <property type="match status" value="1"/>
</dbReference>